<dbReference type="InterPro" id="IPR000421">
    <property type="entry name" value="FA58C"/>
</dbReference>
<feature type="region of interest" description="Disordered" evidence="2">
    <location>
        <begin position="24"/>
        <end position="74"/>
    </location>
</feature>
<dbReference type="SUPFAM" id="SSF82895">
    <property type="entry name" value="TSP-1 type 1 repeat"/>
    <property type="match status" value="1"/>
</dbReference>
<organism evidence="6 7">
    <name type="scientific">Clytia hemisphaerica</name>
    <dbReference type="NCBI Taxonomy" id="252671"/>
    <lineage>
        <taxon>Eukaryota</taxon>
        <taxon>Metazoa</taxon>
        <taxon>Cnidaria</taxon>
        <taxon>Hydrozoa</taxon>
        <taxon>Hydroidolina</taxon>
        <taxon>Leptothecata</taxon>
        <taxon>Obeliida</taxon>
        <taxon>Clytiidae</taxon>
        <taxon>Clytia</taxon>
    </lineage>
</organism>
<accession>A0A7M5V4B2</accession>
<dbReference type="SUPFAM" id="SSF53300">
    <property type="entry name" value="vWA-like"/>
    <property type="match status" value="1"/>
</dbReference>
<dbReference type="InterPro" id="IPR000884">
    <property type="entry name" value="TSP1_rpt"/>
</dbReference>
<dbReference type="Proteomes" id="UP000594262">
    <property type="component" value="Unplaced"/>
</dbReference>
<dbReference type="PROSITE" id="PS01285">
    <property type="entry name" value="FA58C_1"/>
    <property type="match status" value="1"/>
</dbReference>
<dbReference type="Gene3D" id="2.60.120.260">
    <property type="entry name" value="Galactose-binding domain-like"/>
    <property type="match status" value="1"/>
</dbReference>
<dbReference type="SUPFAM" id="SSF49785">
    <property type="entry name" value="Galactose-binding domain-like"/>
    <property type="match status" value="1"/>
</dbReference>
<dbReference type="SMART" id="SM00231">
    <property type="entry name" value="FA58C"/>
    <property type="match status" value="1"/>
</dbReference>
<feature type="region of interest" description="Disordered" evidence="2">
    <location>
        <begin position="512"/>
        <end position="582"/>
    </location>
</feature>
<dbReference type="Pfam" id="PF00090">
    <property type="entry name" value="TSP_1"/>
    <property type="match status" value="1"/>
</dbReference>
<reference evidence="6" key="1">
    <citation type="submission" date="2021-01" db="UniProtKB">
        <authorList>
            <consortium name="EnsemblMetazoa"/>
        </authorList>
    </citation>
    <scope>IDENTIFICATION</scope>
</reference>
<dbReference type="PANTHER" id="PTHR24020:SF20">
    <property type="entry name" value="PH DOMAIN-CONTAINING PROTEIN"/>
    <property type="match status" value="1"/>
</dbReference>
<dbReference type="CDD" id="cd00057">
    <property type="entry name" value="FA58C"/>
    <property type="match status" value="1"/>
</dbReference>
<protein>
    <submittedName>
        <fullName evidence="6">Uncharacterized protein</fullName>
    </submittedName>
</protein>
<feature type="domain" description="F5/8 type C" evidence="4">
    <location>
        <begin position="630"/>
        <end position="793"/>
    </location>
</feature>
<feature type="compositionally biased region" description="Low complexity" evidence="2">
    <location>
        <begin position="92"/>
        <end position="110"/>
    </location>
</feature>
<dbReference type="InterPro" id="IPR008979">
    <property type="entry name" value="Galactose-bd-like_sf"/>
</dbReference>
<evidence type="ECO:0000256" key="3">
    <source>
        <dbReference type="SAM" id="SignalP"/>
    </source>
</evidence>
<dbReference type="Gene3D" id="2.20.100.10">
    <property type="entry name" value="Thrombospondin type-1 (TSP1) repeat"/>
    <property type="match status" value="1"/>
</dbReference>
<evidence type="ECO:0000256" key="2">
    <source>
        <dbReference type="SAM" id="MobiDB-lite"/>
    </source>
</evidence>
<dbReference type="PROSITE" id="PS50234">
    <property type="entry name" value="VWFA"/>
    <property type="match status" value="1"/>
</dbReference>
<dbReference type="FunFam" id="2.20.100.10:FF:000002">
    <property type="entry name" value="Unc-5 netrin receptor C"/>
    <property type="match status" value="1"/>
</dbReference>
<dbReference type="SMART" id="SM00209">
    <property type="entry name" value="TSP1"/>
    <property type="match status" value="1"/>
</dbReference>
<feature type="compositionally biased region" description="Basic and acidic residues" evidence="2">
    <location>
        <begin position="24"/>
        <end position="53"/>
    </location>
</feature>
<dbReference type="PRINTS" id="PR00453">
    <property type="entry name" value="VWFADOMAIN"/>
</dbReference>
<dbReference type="Pfam" id="PF00092">
    <property type="entry name" value="VWA"/>
    <property type="match status" value="1"/>
</dbReference>
<feature type="compositionally biased region" description="Polar residues" evidence="2">
    <location>
        <begin position="113"/>
        <end position="134"/>
    </location>
</feature>
<name>A0A7M5V4B2_9CNID</name>
<evidence type="ECO:0000259" key="5">
    <source>
        <dbReference type="PROSITE" id="PS50234"/>
    </source>
</evidence>
<proteinExistence type="predicted"/>
<dbReference type="GeneID" id="136803057"/>
<dbReference type="Gene3D" id="3.40.50.410">
    <property type="entry name" value="von Willebrand factor, type A domain"/>
    <property type="match status" value="1"/>
</dbReference>
<feature type="region of interest" description="Disordered" evidence="2">
    <location>
        <begin position="92"/>
        <end position="139"/>
    </location>
</feature>
<dbReference type="PROSITE" id="PS50022">
    <property type="entry name" value="FA58C_3"/>
    <property type="match status" value="1"/>
</dbReference>
<dbReference type="EnsemblMetazoa" id="CLYHEMT011065.1">
    <property type="protein sequence ID" value="CLYHEMP011065.1"/>
    <property type="gene ID" value="CLYHEMG011065"/>
</dbReference>
<evidence type="ECO:0000259" key="4">
    <source>
        <dbReference type="PROSITE" id="PS50022"/>
    </source>
</evidence>
<keyword evidence="1" id="KW-1015">Disulfide bond</keyword>
<feature type="compositionally biased region" description="Polar residues" evidence="2">
    <location>
        <begin position="490"/>
        <end position="499"/>
    </location>
</feature>
<dbReference type="Pfam" id="PF00754">
    <property type="entry name" value="F5_F8_type_C"/>
    <property type="match status" value="1"/>
</dbReference>
<feature type="compositionally biased region" description="Low complexity" evidence="2">
    <location>
        <begin position="474"/>
        <end position="489"/>
    </location>
</feature>
<feature type="compositionally biased region" description="Polar residues" evidence="2">
    <location>
        <begin position="616"/>
        <end position="632"/>
    </location>
</feature>
<dbReference type="PANTHER" id="PTHR24020">
    <property type="entry name" value="COLLAGEN ALPHA"/>
    <property type="match status" value="1"/>
</dbReference>
<evidence type="ECO:0000313" key="7">
    <source>
        <dbReference type="Proteomes" id="UP000594262"/>
    </source>
</evidence>
<feature type="region of interest" description="Disordered" evidence="2">
    <location>
        <begin position="469"/>
        <end position="499"/>
    </location>
</feature>
<feature type="signal peptide" evidence="3">
    <location>
        <begin position="1"/>
        <end position="23"/>
    </location>
</feature>
<keyword evidence="7" id="KW-1185">Reference proteome</keyword>
<dbReference type="OrthoDB" id="6132182at2759"/>
<dbReference type="SMART" id="SM00327">
    <property type="entry name" value="VWA"/>
    <property type="match status" value="1"/>
</dbReference>
<sequence>MIYWKIIGFLFLALVLISCHASATKDSRSKDKEDKNSDDKKKSKHGKKEDKKQSSVKKITDNNNNDDYETNQGFPILYPETHMSMRRNLTAVTSSNNSTNHSTSNLLSDNTSEETITTESMGQHQKTNNTNNSTDGEEGKCHKDVDLLFLLDSSESVRYSNWKIVIKFVKDLCNQFSLNTTRVAFIRFASEPEISVPLTQFNTTEARDEAIDNIFYKTGGTRTDIALKKAQEVFPVGEPRNQVIMLLTDGPTNKLEISKDRFVEGKDLVAAPAERLKETGIALFCIGIEPDSETPEEIETMREEMLTIASEPTNKHVFMSDGYHELQRKVQTVSQAACVVNGAWSHWSEFSPCSVTCSYGTRVRLRTCTEPVPANNGADCTGPRVEDEECYMGPCKVGQSAPSIVYTTPFPTTRHHTATSSSYYSNASIIPTLPPASNTQKVMVTTPAYYSPTNSTLLTSISFTNATNFQSTPQNITNTSSIVSSTNQNPSSPSVANQGSLLNQATSNQNLSLPATASHNSKQPVEFPPADDNKPTTSSSKTEARLTTSNKTSTDSLASNNQPTMNSLANVTSNKSTPSGFVDSKNNLLPTLTVEKVLHPSLRANMTNNDAKKVSGASTRSPTESSEGSCSEASLLKLPLNDTQFTASSVYSHDTDDDYVKREYAPPNARLNNEINGGGWCAEHKYSTQDDKDQFIQIDLGKQMSVDGVATQGSHLLENWVKKYNLRYSDDGKSWQYYSKNPLNGNNDQNSIQRSVISPPITGRYFQLNPIEWNQGVEPDKHDICMRIALFKCKETPSSETSEAPTSPTVKRSFIQPRPHHRSINNKRGVVIREQAWWTHYPEEKAKLTLLNVNKIVGPSEARIRRQDEDVLTVFPGHKKGHKRIFSKIRKIAHNIMKKIRAKSKKQRMK</sequence>
<evidence type="ECO:0000313" key="6">
    <source>
        <dbReference type="EnsemblMetazoa" id="CLYHEMP011065.1"/>
    </source>
</evidence>
<dbReference type="AlphaFoldDB" id="A0A7M5V4B2"/>
<feature type="compositionally biased region" description="Polar residues" evidence="2">
    <location>
        <begin position="512"/>
        <end position="523"/>
    </location>
</feature>
<feature type="compositionally biased region" description="Polar residues" evidence="2">
    <location>
        <begin position="535"/>
        <end position="582"/>
    </location>
</feature>
<feature type="region of interest" description="Disordered" evidence="2">
    <location>
        <begin position="603"/>
        <end position="632"/>
    </location>
</feature>
<feature type="domain" description="VWFA" evidence="5">
    <location>
        <begin position="146"/>
        <end position="333"/>
    </location>
</feature>
<dbReference type="InterPro" id="IPR002035">
    <property type="entry name" value="VWF_A"/>
</dbReference>
<dbReference type="PROSITE" id="PS51257">
    <property type="entry name" value="PROKAR_LIPOPROTEIN"/>
    <property type="match status" value="1"/>
</dbReference>
<dbReference type="InterPro" id="IPR036383">
    <property type="entry name" value="TSP1_rpt_sf"/>
</dbReference>
<evidence type="ECO:0000256" key="1">
    <source>
        <dbReference type="ARBA" id="ARBA00023157"/>
    </source>
</evidence>
<dbReference type="CDD" id="cd01450">
    <property type="entry name" value="vWFA_subfamily_ECM"/>
    <property type="match status" value="1"/>
</dbReference>
<dbReference type="InterPro" id="IPR050525">
    <property type="entry name" value="ECM_Assembly_Org"/>
</dbReference>
<dbReference type="PROSITE" id="PS50092">
    <property type="entry name" value="TSP1"/>
    <property type="match status" value="1"/>
</dbReference>
<dbReference type="RefSeq" id="XP_066915911.1">
    <property type="nucleotide sequence ID" value="XM_067059810.1"/>
</dbReference>
<feature type="chain" id="PRO_5029649970" evidence="3">
    <location>
        <begin position="24"/>
        <end position="910"/>
    </location>
</feature>
<dbReference type="FunFam" id="2.60.120.260:FF:000016">
    <property type="entry name" value="Contactin-associated protein-like 4 isoform 1"/>
    <property type="match status" value="1"/>
</dbReference>
<keyword evidence="3" id="KW-0732">Signal</keyword>
<dbReference type="InterPro" id="IPR036465">
    <property type="entry name" value="vWFA_dom_sf"/>
</dbReference>